<dbReference type="Proteomes" id="UP001595851">
    <property type="component" value="Unassembled WGS sequence"/>
</dbReference>
<proteinExistence type="predicted"/>
<accession>A0ABV8G2T9</accession>
<protein>
    <submittedName>
        <fullName evidence="1">Uncharacterized protein</fullName>
    </submittedName>
</protein>
<name>A0ABV8G2T9_9ACTN</name>
<keyword evidence="2" id="KW-1185">Reference proteome</keyword>
<dbReference type="RefSeq" id="WP_379526680.1">
    <property type="nucleotide sequence ID" value="NZ_JBHSBI010000002.1"/>
</dbReference>
<organism evidence="1 2">
    <name type="scientific">Nonomuraea purpurea</name>
    <dbReference type="NCBI Taxonomy" id="1849276"/>
    <lineage>
        <taxon>Bacteria</taxon>
        <taxon>Bacillati</taxon>
        <taxon>Actinomycetota</taxon>
        <taxon>Actinomycetes</taxon>
        <taxon>Streptosporangiales</taxon>
        <taxon>Streptosporangiaceae</taxon>
        <taxon>Nonomuraea</taxon>
    </lineage>
</organism>
<evidence type="ECO:0000313" key="1">
    <source>
        <dbReference type="EMBL" id="MFC4006539.1"/>
    </source>
</evidence>
<comment type="caution">
    <text evidence="1">The sequence shown here is derived from an EMBL/GenBank/DDBJ whole genome shotgun (WGS) entry which is preliminary data.</text>
</comment>
<reference evidence="2" key="1">
    <citation type="journal article" date="2019" name="Int. J. Syst. Evol. Microbiol.">
        <title>The Global Catalogue of Microorganisms (GCM) 10K type strain sequencing project: providing services to taxonomists for standard genome sequencing and annotation.</title>
        <authorList>
            <consortium name="The Broad Institute Genomics Platform"/>
            <consortium name="The Broad Institute Genome Sequencing Center for Infectious Disease"/>
            <person name="Wu L."/>
            <person name="Ma J."/>
        </authorList>
    </citation>
    <scope>NUCLEOTIDE SEQUENCE [LARGE SCALE GENOMIC DNA]</scope>
    <source>
        <strain evidence="2">TBRC 1276</strain>
    </source>
</reference>
<evidence type="ECO:0000313" key="2">
    <source>
        <dbReference type="Proteomes" id="UP001595851"/>
    </source>
</evidence>
<gene>
    <name evidence="1" type="ORF">ACFOY2_04860</name>
</gene>
<sequence length="182" mass="20392">MTATQMSPPAAEYRVQFTGMDTLGSERLVTLAQPEIGDAIEDLARIRTHQEDYRLPVDACIWWRTGESPWQPWGDVMTAHSMTTENGTYEVVERLHRPGGAVDLIVAYSKSNGRSRPVYKAYRMEPDGSWKALSGVWVSAEIARRKVPYSRQYAPVVAEWMATFLGGAISNDDTPNDEGDDH</sequence>
<dbReference type="EMBL" id="JBHSBI010000002">
    <property type="protein sequence ID" value="MFC4006539.1"/>
    <property type="molecule type" value="Genomic_DNA"/>
</dbReference>